<dbReference type="PANTHER" id="PTHR47018">
    <property type="entry name" value="CXC DOMAIN-CONTAINING PROTEIN-RELATED"/>
    <property type="match status" value="1"/>
</dbReference>
<dbReference type="GeneTree" id="ENSGT00660000097476"/>
<evidence type="ECO:0000313" key="1">
    <source>
        <dbReference type="Ensembl" id="ENSLACP00000011659.1"/>
    </source>
</evidence>
<keyword evidence="2" id="KW-1185">Reference proteome</keyword>
<dbReference type="EMBL" id="AFYH01175176">
    <property type="status" value="NOT_ANNOTATED_CDS"/>
    <property type="molecule type" value="Genomic_DNA"/>
</dbReference>
<evidence type="ECO:0000313" key="2">
    <source>
        <dbReference type="Proteomes" id="UP000008672"/>
    </source>
</evidence>
<accession>H3APT8</accession>
<reference evidence="1" key="3">
    <citation type="submission" date="2025-09" db="UniProtKB">
        <authorList>
            <consortium name="Ensembl"/>
        </authorList>
    </citation>
    <scope>IDENTIFICATION</scope>
</reference>
<dbReference type="AlphaFoldDB" id="H3APT8"/>
<name>H3APT8_LATCH</name>
<reference evidence="1" key="2">
    <citation type="submission" date="2025-08" db="UniProtKB">
        <authorList>
            <consortium name="Ensembl"/>
        </authorList>
    </citation>
    <scope>IDENTIFICATION</scope>
</reference>
<reference evidence="2" key="1">
    <citation type="submission" date="2011-08" db="EMBL/GenBank/DDBJ databases">
        <title>The draft genome of Latimeria chalumnae.</title>
        <authorList>
            <person name="Di Palma F."/>
            <person name="Alfoldi J."/>
            <person name="Johnson J."/>
            <person name="Berlin A."/>
            <person name="Gnerre S."/>
            <person name="Jaffe D."/>
            <person name="MacCallum I."/>
            <person name="Young S."/>
            <person name="Walker B.J."/>
            <person name="Lander E."/>
            <person name="Lindblad-Toh K."/>
        </authorList>
    </citation>
    <scope>NUCLEOTIDE SEQUENCE [LARGE SCALE GENOMIC DNA]</scope>
    <source>
        <strain evidence="2">Wild caught</strain>
    </source>
</reference>
<dbReference type="Ensembl" id="ENSLACT00000011748.1">
    <property type="protein sequence ID" value="ENSLACP00000011659.1"/>
    <property type="gene ID" value="ENSLACG00000010261.1"/>
</dbReference>
<protein>
    <submittedName>
        <fullName evidence="1">Uncharacterized protein</fullName>
    </submittedName>
</protein>
<organism evidence="1 2">
    <name type="scientific">Latimeria chalumnae</name>
    <name type="common">Coelacanth</name>
    <dbReference type="NCBI Taxonomy" id="7897"/>
    <lineage>
        <taxon>Eukaryota</taxon>
        <taxon>Metazoa</taxon>
        <taxon>Chordata</taxon>
        <taxon>Craniata</taxon>
        <taxon>Vertebrata</taxon>
        <taxon>Euteleostomi</taxon>
        <taxon>Coelacanthiformes</taxon>
        <taxon>Coelacanthidae</taxon>
        <taxon>Latimeria</taxon>
    </lineage>
</organism>
<sequence>VKSSGELLPQANEKEQQWLSRLLQLLNKDQLDKEDFISWAAFHAQSQPPETYPKANIALMPLFYENTNSTTMIKHATTIAKDTIQHLNPGQTPVITMDQPLYSLVKQIQWTWLENLGEENYVVMLGGLHIEMAVLHMLGEWLDGSGWSMALIEAGVATSGKAGALISSSHIKQTHYTHQVAVAALHVLRRAAYQSYMELEDSEEPTKAQHYPQFHSWSSHGARVVYVAESNFSLYIDTLDQLMPWFFALDHVNYAHWLPVHIQDMVALKETHRTVLDEFQKGNFVVQQSTHSFLLIALDQSHEQTNKYIKGEGGLTENTAALRRWMVAGPEVARVVAEFEESMGGEESSDIKDIMDDTVVKSIRSKKSNLPLFHNPPEKAHSKSQFQTAALKKDCQLFSKLYIACQSRDDGLEQFFAHKNQAEPPSLSSQGRLQMGTKSDLLPCLEAVGTSVPRKKTNTAQTFEEYAESNFIPYVKSQLEDVQRLDVIWDQYPANSLKVQAQEGCGLGSRRCVSGKTAIPRNWAGFLCNNQNKTELFCFLSEKLSEINVGRKELYTTHLDHVLTVHHSDKISEEVFDKLECFVVLLFSKTSAASWVNETQQTLFAKGARALENNPRALMQHVKRAALQAGYVWSQMLLPQPELPSPAVWGWEQTEHGWTPKWTILPEASKACYELIHSTLCAC</sequence>
<dbReference type="HOGENOM" id="CLU_018205_0_0_1"/>
<proteinExistence type="predicted"/>
<dbReference type="Proteomes" id="UP000008672">
    <property type="component" value="Unassembled WGS sequence"/>
</dbReference>